<protein>
    <submittedName>
        <fullName evidence="18">Sugar transporter</fullName>
    </submittedName>
</protein>
<dbReference type="Proteomes" id="UP000309061">
    <property type="component" value="Chromosome"/>
</dbReference>
<keyword evidence="13" id="KW-0998">Cell outer membrane</keyword>
<dbReference type="InterPro" id="IPR019554">
    <property type="entry name" value="Soluble_ligand-bd"/>
</dbReference>
<dbReference type="EMBL" id="CP046052">
    <property type="protein sequence ID" value="QGM48039.1"/>
    <property type="molecule type" value="Genomic_DNA"/>
</dbReference>
<dbReference type="Gene3D" id="3.30.1950.10">
    <property type="entry name" value="wza like domain"/>
    <property type="match status" value="1"/>
</dbReference>
<dbReference type="PANTHER" id="PTHR33619">
    <property type="entry name" value="POLYSACCHARIDE EXPORT PROTEIN GFCE-RELATED"/>
    <property type="match status" value="1"/>
</dbReference>
<comment type="similarity">
    <text evidence="2">Belongs to the BexD/CtrA/VexA family.</text>
</comment>
<dbReference type="GO" id="GO:0015159">
    <property type="term" value="F:polysaccharide transmembrane transporter activity"/>
    <property type="evidence" value="ECO:0007669"/>
    <property type="project" value="InterPro"/>
</dbReference>
<evidence type="ECO:0000256" key="10">
    <source>
        <dbReference type="ARBA" id="ARBA00023114"/>
    </source>
</evidence>
<dbReference type="Pfam" id="PF10531">
    <property type="entry name" value="SLBB"/>
    <property type="match status" value="1"/>
</dbReference>
<dbReference type="GO" id="GO:0046930">
    <property type="term" value="C:pore complex"/>
    <property type="evidence" value="ECO:0007669"/>
    <property type="project" value="UniProtKB-KW"/>
</dbReference>
<dbReference type="PANTHER" id="PTHR33619:SF3">
    <property type="entry name" value="POLYSACCHARIDE EXPORT PROTEIN GFCE-RELATED"/>
    <property type="match status" value="1"/>
</dbReference>
<evidence type="ECO:0000256" key="11">
    <source>
        <dbReference type="ARBA" id="ARBA00023136"/>
    </source>
</evidence>
<dbReference type="GO" id="GO:0006811">
    <property type="term" value="P:monoatomic ion transport"/>
    <property type="evidence" value="ECO:0007669"/>
    <property type="project" value="UniProtKB-KW"/>
</dbReference>
<name>A0A6B8KKC9_9HYPH</name>
<evidence type="ECO:0000259" key="15">
    <source>
        <dbReference type="Pfam" id="PF02563"/>
    </source>
</evidence>
<evidence type="ECO:0000256" key="8">
    <source>
        <dbReference type="ARBA" id="ARBA00023047"/>
    </source>
</evidence>
<dbReference type="KEGG" id="mhey:H2LOC_010905"/>
<evidence type="ECO:0000313" key="19">
    <source>
        <dbReference type="Proteomes" id="UP000309061"/>
    </source>
</evidence>
<dbReference type="AlphaFoldDB" id="A0A6B8KKC9"/>
<accession>A0A6B8KKC9</accession>
<reference evidence="18 19" key="1">
    <citation type="submission" date="2019-11" db="EMBL/GenBank/DDBJ databases">
        <title>The genome sequence of Methylocystis heyeri.</title>
        <authorList>
            <person name="Oshkin I.Y."/>
            <person name="Miroshnikov K."/>
            <person name="Dedysh S.N."/>
        </authorList>
    </citation>
    <scope>NUCLEOTIDE SEQUENCE [LARGE SCALE GENOMIC DNA]</scope>
    <source>
        <strain evidence="18 19">H2</strain>
    </source>
</reference>
<keyword evidence="3" id="KW-0813">Transport</keyword>
<keyword evidence="11" id="KW-0472">Membrane</keyword>
<keyword evidence="6" id="KW-0812">Transmembrane</keyword>
<feature type="domain" description="Soluble ligand binding" evidence="16">
    <location>
        <begin position="144"/>
        <end position="196"/>
    </location>
</feature>
<evidence type="ECO:0000256" key="12">
    <source>
        <dbReference type="ARBA" id="ARBA00023139"/>
    </source>
</evidence>
<evidence type="ECO:0000256" key="2">
    <source>
        <dbReference type="ARBA" id="ARBA00009450"/>
    </source>
</evidence>
<evidence type="ECO:0000256" key="5">
    <source>
        <dbReference type="ARBA" id="ARBA00022597"/>
    </source>
</evidence>
<keyword evidence="4" id="KW-1134">Transmembrane beta strand</keyword>
<evidence type="ECO:0000256" key="7">
    <source>
        <dbReference type="ARBA" id="ARBA00022729"/>
    </source>
</evidence>
<dbReference type="Gene3D" id="3.10.560.10">
    <property type="entry name" value="Outer membrane lipoprotein wza domain like"/>
    <property type="match status" value="2"/>
</dbReference>
<sequence length="359" mass="37934">MEAGSVTQENVDPPFTLVEVGPQAISVLAHRGATSLRGRFGDYRPPASPVIGIGDNVIVTVWEAASGGLFSASLQGAISSGSRAATLPDQTVGRDGSITVPYGGRIQAAGRTPQQVEAAIIDRLRGKAIEPQVIVNVSKNASNIVTVTGEVTAGARVPLSLRGDRVMDVIATAGGFRASTHETFISLTRDGRTIRVPVQMLLADPRENIFVRPGDVITVERTPQTFTVAGATGANAMIPFDARGLTLEEALGKAGGLQDMRADPDGVFVMRYEPVDLVKQFSQASPELPPGGMAPVAYHLNMRDPSSLFLARKFAMRDKDIIFVSNAPLTELGKYFQLFQMLTAPVVQGAGVATVAKAL</sequence>
<evidence type="ECO:0000256" key="4">
    <source>
        <dbReference type="ARBA" id="ARBA00022452"/>
    </source>
</evidence>
<evidence type="ECO:0000256" key="13">
    <source>
        <dbReference type="ARBA" id="ARBA00023237"/>
    </source>
</evidence>
<keyword evidence="9" id="KW-0406">Ion transport</keyword>
<comment type="subcellular location">
    <subcellularLocation>
        <location evidence="1">Cell outer membrane</location>
        <topology evidence="1">Multi-pass membrane protein</topology>
    </subcellularLocation>
</comment>
<keyword evidence="12" id="KW-0564">Palmitate</keyword>
<keyword evidence="8" id="KW-0625">Polysaccharide transport</keyword>
<keyword evidence="14" id="KW-0449">Lipoprotein</keyword>
<evidence type="ECO:0000256" key="3">
    <source>
        <dbReference type="ARBA" id="ARBA00022448"/>
    </source>
</evidence>
<dbReference type="GO" id="GO:0015288">
    <property type="term" value="F:porin activity"/>
    <property type="evidence" value="ECO:0007669"/>
    <property type="project" value="UniProtKB-KW"/>
</dbReference>
<dbReference type="Pfam" id="PF22461">
    <property type="entry name" value="SLBB_2"/>
    <property type="match status" value="1"/>
</dbReference>
<proteinExistence type="inferred from homology"/>
<gene>
    <name evidence="18" type="ORF">H2LOC_010905</name>
</gene>
<keyword evidence="5 18" id="KW-0762">Sugar transport</keyword>
<feature type="domain" description="Polysaccharide export protein N-terminal" evidence="15">
    <location>
        <begin position="47"/>
        <end position="137"/>
    </location>
</feature>
<dbReference type="GO" id="GO:0009279">
    <property type="term" value="C:cell outer membrane"/>
    <property type="evidence" value="ECO:0007669"/>
    <property type="project" value="UniProtKB-SubCell"/>
</dbReference>
<dbReference type="InterPro" id="IPR049712">
    <property type="entry name" value="Poly_export"/>
</dbReference>
<evidence type="ECO:0000256" key="6">
    <source>
        <dbReference type="ARBA" id="ARBA00022692"/>
    </source>
</evidence>
<dbReference type="OrthoDB" id="7198507at2"/>
<evidence type="ECO:0000256" key="1">
    <source>
        <dbReference type="ARBA" id="ARBA00004571"/>
    </source>
</evidence>
<evidence type="ECO:0000313" key="18">
    <source>
        <dbReference type="EMBL" id="QGM48039.1"/>
    </source>
</evidence>
<evidence type="ECO:0000259" key="17">
    <source>
        <dbReference type="Pfam" id="PF22461"/>
    </source>
</evidence>
<evidence type="ECO:0000256" key="9">
    <source>
        <dbReference type="ARBA" id="ARBA00023065"/>
    </source>
</evidence>
<evidence type="ECO:0000259" key="16">
    <source>
        <dbReference type="Pfam" id="PF10531"/>
    </source>
</evidence>
<dbReference type="Pfam" id="PF02563">
    <property type="entry name" value="Poly_export"/>
    <property type="match status" value="1"/>
</dbReference>
<dbReference type="InterPro" id="IPR003715">
    <property type="entry name" value="Poly_export_N"/>
</dbReference>
<feature type="domain" description="SLBB" evidence="17">
    <location>
        <begin position="224"/>
        <end position="324"/>
    </location>
</feature>
<organism evidence="18 19">
    <name type="scientific">Methylocystis heyeri</name>
    <dbReference type="NCBI Taxonomy" id="391905"/>
    <lineage>
        <taxon>Bacteria</taxon>
        <taxon>Pseudomonadati</taxon>
        <taxon>Pseudomonadota</taxon>
        <taxon>Alphaproteobacteria</taxon>
        <taxon>Hyphomicrobiales</taxon>
        <taxon>Methylocystaceae</taxon>
        <taxon>Methylocystis</taxon>
    </lineage>
</organism>
<keyword evidence="19" id="KW-1185">Reference proteome</keyword>
<dbReference type="InterPro" id="IPR054765">
    <property type="entry name" value="SLBB_dom"/>
</dbReference>
<keyword evidence="10" id="KW-0626">Porin</keyword>
<keyword evidence="7" id="KW-0732">Signal</keyword>
<evidence type="ECO:0000256" key="14">
    <source>
        <dbReference type="ARBA" id="ARBA00023288"/>
    </source>
</evidence>